<gene>
    <name evidence="1" type="ORF">HannXRQ_Chr11g0352441</name>
</gene>
<evidence type="ECO:0000313" key="2">
    <source>
        <dbReference type="Proteomes" id="UP000215914"/>
    </source>
</evidence>
<protein>
    <submittedName>
        <fullName evidence="1">Uncharacterized protein</fullName>
    </submittedName>
</protein>
<dbReference type="Proteomes" id="UP000215914">
    <property type="component" value="Chromosome 11"/>
</dbReference>
<evidence type="ECO:0000313" key="1">
    <source>
        <dbReference type="EMBL" id="OTG09395.1"/>
    </source>
</evidence>
<dbReference type="InParanoid" id="A0A251TE20"/>
<organism evidence="1 2">
    <name type="scientific">Helianthus annuus</name>
    <name type="common">Common sunflower</name>
    <dbReference type="NCBI Taxonomy" id="4232"/>
    <lineage>
        <taxon>Eukaryota</taxon>
        <taxon>Viridiplantae</taxon>
        <taxon>Streptophyta</taxon>
        <taxon>Embryophyta</taxon>
        <taxon>Tracheophyta</taxon>
        <taxon>Spermatophyta</taxon>
        <taxon>Magnoliopsida</taxon>
        <taxon>eudicotyledons</taxon>
        <taxon>Gunneridae</taxon>
        <taxon>Pentapetalae</taxon>
        <taxon>asterids</taxon>
        <taxon>campanulids</taxon>
        <taxon>Asterales</taxon>
        <taxon>Asteraceae</taxon>
        <taxon>Asteroideae</taxon>
        <taxon>Heliantheae alliance</taxon>
        <taxon>Heliantheae</taxon>
        <taxon>Helianthus</taxon>
    </lineage>
</organism>
<dbReference type="AlphaFoldDB" id="A0A251TE20"/>
<reference evidence="2" key="1">
    <citation type="journal article" date="2017" name="Nature">
        <title>The sunflower genome provides insights into oil metabolism, flowering and Asterid evolution.</title>
        <authorList>
            <person name="Badouin H."/>
            <person name="Gouzy J."/>
            <person name="Grassa C.J."/>
            <person name="Murat F."/>
            <person name="Staton S.E."/>
            <person name="Cottret L."/>
            <person name="Lelandais-Briere C."/>
            <person name="Owens G.L."/>
            <person name="Carrere S."/>
            <person name="Mayjonade B."/>
            <person name="Legrand L."/>
            <person name="Gill N."/>
            <person name="Kane N.C."/>
            <person name="Bowers J.E."/>
            <person name="Hubner S."/>
            <person name="Bellec A."/>
            <person name="Berard A."/>
            <person name="Berges H."/>
            <person name="Blanchet N."/>
            <person name="Boniface M.C."/>
            <person name="Brunel D."/>
            <person name="Catrice O."/>
            <person name="Chaidir N."/>
            <person name="Claudel C."/>
            <person name="Donnadieu C."/>
            <person name="Faraut T."/>
            <person name="Fievet G."/>
            <person name="Helmstetter N."/>
            <person name="King M."/>
            <person name="Knapp S.J."/>
            <person name="Lai Z."/>
            <person name="Le Paslier M.C."/>
            <person name="Lippi Y."/>
            <person name="Lorenzon L."/>
            <person name="Mandel J.R."/>
            <person name="Marage G."/>
            <person name="Marchand G."/>
            <person name="Marquand E."/>
            <person name="Bret-Mestries E."/>
            <person name="Morien E."/>
            <person name="Nambeesan S."/>
            <person name="Nguyen T."/>
            <person name="Pegot-Espagnet P."/>
            <person name="Pouilly N."/>
            <person name="Raftis F."/>
            <person name="Sallet E."/>
            <person name="Schiex T."/>
            <person name="Thomas J."/>
            <person name="Vandecasteele C."/>
            <person name="Vares D."/>
            <person name="Vear F."/>
            <person name="Vautrin S."/>
            <person name="Crespi M."/>
            <person name="Mangin B."/>
            <person name="Burke J.M."/>
            <person name="Salse J."/>
            <person name="Munos S."/>
            <person name="Vincourt P."/>
            <person name="Rieseberg L.H."/>
            <person name="Langlade N.B."/>
        </authorList>
    </citation>
    <scope>NUCLEOTIDE SEQUENCE [LARGE SCALE GENOMIC DNA]</scope>
    <source>
        <strain evidence="2">cv. SF193</strain>
    </source>
</reference>
<dbReference type="EMBL" id="CM007900">
    <property type="protein sequence ID" value="OTG09395.1"/>
    <property type="molecule type" value="Genomic_DNA"/>
</dbReference>
<sequence length="127" mass="14729">MEEQVQEPNKDQVVDELQITTFQVPEEQVQQLGKDQVDDKLEKARHEILVGKNLEHLKIPLTHIQSATHDFSNEYRISYFSMAMLSTGQNSSIMIKRIHHPRDTTLYLSNATLLEISCMEKKSFSQK</sequence>
<accession>A0A251TE20</accession>
<keyword evidence="2" id="KW-1185">Reference proteome</keyword>
<name>A0A251TE20_HELAN</name>
<proteinExistence type="predicted"/>